<comment type="pathway">
    <text evidence="5">Lipid metabolism; malonyl-CoA biosynthesis; malonyl-CoA from acetyl-CoA: step 1/1.</text>
</comment>
<dbReference type="SUPFAM" id="SSF52096">
    <property type="entry name" value="ClpP/crotonase"/>
    <property type="match status" value="1"/>
</dbReference>
<comment type="cofactor">
    <cofactor evidence="5">
        <name>Zn(2+)</name>
        <dbReference type="ChEBI" id="CHEBI:29105"/>
    </cofactor>
    <text evidence="5">Binds 1 zinc ion per subunit.</text>
</comment>
<evidence type="ECO:0000259" key="6">
    <source>
        <dbReference type="PROSITE" id="PS50980"/>
    </source>
</evidence>
<dbReference type="KEGG" id="lmu:LBLM1_09365"/>
<sequence>MKLYVQKKNTLSERHVKADQKADAKVPDDLLRKCPQCGLTIMSRQLDCYAECPQCHYGFRIGARQRLAWLTDEFDELDMDLQTKDPLAFPGYQDKLKNAQNKTQLNDAVLTGVARIGDQQAALGIMDPGFIMGSLGTVAGEKITRLFEHATQHRLPVIMVTASGGARMQEGIHSLMQMAKISNAVAAHDQAGLLYAVVLTGPTTGGVTASFAMQGDITLAEPHALVGFAGRRVIEQTMHQKIPNDLQAAENLLRHGFIDAIVKRTDEKAMLERLLKLGGAMRV</sequence>
<evidence type="ECO:0000256" key="2">
    <source>
        <dbReference type="ARBA" id="ARBA00022679"/>
    </source>
</evidence>
<dbReference type="InterPro" id="IPR029045">
    <property type="entry name" value="ClpP/crotonase-like_dom_sf"/>
</dbReference>
<comment type="subcellular location">
    <subcellularLocation>
        <location evidence="5">Cytoplasm</location>
    </subcellularLocation>
</comment>
<dbReference type="GO" id="GO:0016743">
    <property type="term" value="F:carboxyl- or carbamoyltransferase activity"/>
    <property type="evidence" value="ECO:0007669"/>
    <property type="project" value="UniProtKB-UniRule"/>
</dbReference>
<name>A0A0D4CM29_LIMMU</name>
<dbReference type="GO" id="GO:0005524">
    <property type="term" value="F:ATP binding"/>
    <property type="evidence" value="ECO:0007669"/>
    <property type="project" value="UniProtKB-KW"/>
</dbReference>
<dbReference type="PANTHER" id="PTHR42995:SF5">
    <property type="entry name" value="ACETYL-COENZYME A CARBOXYLASE CARBOXYL TRANSFERASE SUBUNIT BETA, CHLOROPLASTIC"/>
    <property type="match status" value="1"/>
</dbReference>
<dbReference type="RefSeq" id="WP_006500446.1">
    <property type="nucleotide sequence ID" value="NZ_CP011013.1"/>
</dbReference>
<evidence type="ECO:0000256" key="1">
    <source>
        <dbReference type="ARBA" id="ARBA00022516"/>
    </source>
</evidence>
<dbReference type="InterPro" id="IPR011762">
    <property type="entry name" value="COA_CT_N"/>
</dbReference>
<comment type="caution">
    <text evidence="5">Lacks conserved residue(s) required for the propagation of feature annotation.</text>
</comment>
<dbReference type="GO" id="GO:0006633">
    <property type="term" value="P:fatty acid biosynthetic process"/>
    <property type="evidence" value="ECO:0007669"/>
    <property type="project" value="UniProtKB-KW"/>
</dbReference>
<evidence type="ECO:0000256" key="4">
    <source>
        <dbReference type="ARBA" id="ARBA00023098"/>
    </source>
</evidence>
<keyword evidence="4 5" id="KW-0443">Lipid metabolism</keyword>
<dbReference type="STRING" id="1130798.LBLM1_09365"/>
<dbReference type="PROSITE" id="PS50980">
    <property type="entry name" value="COA_CT_NTER"/>
    <property type="match status" value="1"/>
</dbReference>
<dbReference type="GO" id="GO:2001295">
    <property type="term" value="P:malonyl-CoA biosynthetic process"/>
    <property type="evidence" value="ECO:0007669"/>
    <property type="project" value="UniProtKB-UniRule"/>
</dbReference>
<keyword evidence="1 5" id="KW-0444">Lipid biosynthesis</keyword>
<keyword evidence="5" id="KW-0479">Metal-binding</keyword>
<keyword evidence="2 5" id="KW-0808">Transferase</keyword>
<evidence type="ECO:0000256" key="5">
    <source>
        <dbReference type="HAMAP-Rule" id="MF_01395"/>
    </source>
</evidence>
<dbReference type="PRINTS" id="PR01070">
    <property type="entry name" value="ACCCTRFRASEB"/>
</dbReference>
<reference evidence="7 8" key="1">
    <citation type="journal article" date="2012" name="J. Bacteriol.">
        <title>Genome sequence of Lactobacillus mucosae LM1, isolated from piglet feces.</title>
        <authorList>
            <person name="Lee J.H."/>
            <person name="Valeriano V.D."/>
            <person name="Shin Y.R."/>
            <person name="Chae J.P."/>
            <person name="Kim G.B."/>
            <person name="Ham J.S."/>
            <person name="Chun J."/>
            <person name="Kang D.K."/>
        </authorList>
    </citation>
    <scope>NUCLEOTIDE SEQUENCE [LARGE SCALE GENOMIC DNA]</scope>
    <source>
        <strain evidence="7 8">LM1</strain>
    </source>
</reference>
<comment type="subunit">
    <text evidence="5">Acetyl-CoA carboxylase is a heterohexamer composed of biotin carboxyl carrier protein (AccB), biotin carboxylase (AccC) and two subunits each of ACCase subunit alpha (AccA) and ACCase subunit beta (AccD).</text>
</comment>
<keyword evidence="5" id="KW-0067">ATP-binding</keyword>
<accession>A0A0D4CM29</accession>
<dbReference type="InterPro" id="IPR034733">
    <property type="entry name" value="AcCoA_carboxyl_beta"/>
</dbReference>
<dbReference type="PANTHER" id="PTHR42995">
    <property type="entry name" value="ACETYL-COENZYME A CARBOXYLASE CARBOXYL TRANSFERASE SUBUNIT BETA, CHLOROPLASTIC"/>
    <property type="match status" value="1"/>
</dbReference>
<dbReference type="HOGENOM" id="CLU_015486_1_1_9"/>
<evidence type="ECO:0000313" key="7">
    <source>
        <dbReference type="EMBL" id="AJT51148.1"/>
    </source>
</evidence>
<dbReference type="HAMAP" id="MF_01395">
    <property type="entry name" value="AcetylCoA_CT_beta"/>
    <property type="match status" value="1"/>
</dbReference>
<keyword evidence="5" id="KW-0275">Fatty acid biosynthesis</keyword>
<evidence type="ECO:0000313" key="8">
    <source>
        <dbReference type="Proteomes" id="UP000003645"/>
    </source>
</evidence>
<keyword evidence="5" id="KW-0963">Cytoplasm</keyword>
<keyword evidence="3 5" id="KW-0863">Zinc-finger</keyword>
<dbReference type="GO" id="GO:0009317">
    <property type="term" value="C:acetyl-CoA carboxylase complex"/>
    <property type="evidence" value="ECO:0007669"/>
    <property type="project" value="InterPro"/>
</dbReference>
<dbReference type="GO" id="GO:0003989">
    <property type="term" value="F:acetyl-CoA carboxylase activity"/>
    <property type="evidence" value="ECO:0007669"/>
    <property type="project" value="InterPro"/>
</dbReference>
<comment type="catalytic activity">
    <reaction evidence="5">
        <text>N(6)-carboxybiotinyl-L-lysyl-[protein] + acetyl-CoA = N(6)-biotinyl-L-lysyl-[protein] + malonyl-CoA</text>
        <dbReference type="Rhea" id="RHEA:54728"/>
        <dbReference type="Rhea" id="RHEA-COMP:10505"/>
        <dbReference type="Rhea" id="RHEA-COMP:10506"/>
        <dbReference type="ChEBI" id="CHEBI:57288"/>
        <dbReference type="ChEBI" id="CHEBI:57384"/>
        <dbReference type="ChEBI" id="CHEBI:83144"/>
        <dbReference type="ChEBI" id="CHEBI:83145"/>
        <dbReference type="EC" id="2.1.3.15"/>
    </reaction>
</comment>
<keyword evidence="5" id="KW-0276">Fatty acid metabolism</keyword>
<feature type="binding site" evidence="5">
    <location>
        <position position="52"/>
    </location>
    <ligand>
        <name>Zn(2+)</name>
        <dbReference type="ChEBI" id="CHEBI:29105"/>
    </ligand>
</feature>
<keyword evidence="8" id="KW-1185">Reference proteome</keyword>
<organism evidence="7 8">
    <name type="scientific">Limosilactobacillus mucosae LM1</name>
    <dbReference type="NCBI Taxonomy" id="1130798"/>
    <lineage>
        <taxon>Bacteria</taxon>
        <taxon>Bacillati</taxon>
        <taxon>Bacillota</taxon>
        <taxon>Bacilli</taxon>
        <taxon>Lactobacillales</taxon>
        <taxon>Lactobacillaceae</taxon>
        <taxon>Limosilactobacillus</taxon>
    </lineage>
</organism>
<gene>
    <name evidence="5" type="primary">accD</name>
    <name evidence="7" type="ORF">LBLM1_09365</name>
</gene>
<proteinExistence type="inferred from homology"/>
<dbReference type="UniPathway" id="UPA00655">
    <property type="reaction ID" value="UER00711"/>
</dbReference>
<feature type="binding site" evidence="5">
    <location>
        <position position="55"/>
    </location>
    <ligand>
        <name>Zn(2+)</name>
        <dbReference type="ChEBI" id="CHEBI:29105"/>
    </ligand>
</feature>
<dbReference type="AlphaFoldDB" id="A0A0D4CM29"/>
<dbReference type="Gene3D" id="3.90.226.10">
    <property type="entry name" value="2-enoyl-CoA Hydratase, Chain A, domain 1"/>
    <property type="match status" value="1"/>
</dbReference>
<dbReference type="Proteomes" id="UP000003645">
    <property type="component" value="Chromosome"/>
</dbReference>
<dbReference type="EC" id="2.1.3.15" evidence="5"/>
<feature type="binding site" evidence="5">
    <location>
        <position position="37"/>
    </location>
    <ligand>
        <name>Zn(2+)</name>
        <dbReference type="ChEBI" id="CHEBI:29105"/>
    </ligand>
</feature>
<dbReference type="Pfam" id="PF01039">
    <property type="entry name" value="Carboxyl_trans"/>
    <property type="match status" value="1"/>
</dbReference>
<feature type="binding site" evidence="5">
    <location>
        <position position="34"/>
    </location>
    <ligand>
        <name>Zn(2+)</name>
        <dbReference type="ChEBI" id="CHEBI:29105"/>
    </ligand>
</feature>
<dbReference type="InterPro" id="IPR000438">
    <property type="entry name" value="Acetyl_CoA_COase_Trfase_b_su"/>
</dbReference>
<evidence type="ECO:0000256" key="3">
    <source>
        <dbReference type="ARBA" id="ARBA00022771"/>
    </source>
</evidence>
<comment type="function">
    <text evidence="5">Component of the acetyl coenzyme A carboxylase (ACC) complex. Biotin carboxylase (BC) catalyzes the carboxylation of biotin on its carrier protein (BCCP) and then the CO(2) group is transferred by the transcarboxylase to acetyl-CoA to form malonyl-CoA.</text>
</comment>
<dbReference type="GO" id="GO:0008270">
    <property type="term" value="F:zinc ion binding"/>
    <property type="evidence" value="ECO:0007669"/>
    <property type="project" value="UniProtKB-UniRule"/>
</dbReference>
<feature type="domain" description="CoA carboxyltransferase N-terminal" evidence="6">
    <location>
        <begin position="30"/>
        <end position="283"/>
    </location>
</feature>
<dbReference type="EMBL" id="CP011013">
    <property type="protein sequence ID" value="AJT51148.1"/>
    <property type="molecule type" value="Genomic_DNA"/>
</dbReference>
<comment type="similarity">
    <text evidence="5">Belongs to the AccD/PCCB family.</text>
</comment>
<protein>
    <recommendedName>
        <fullName evidence="5">Acetyl-coenzyme A carboxylase carboxyl transferase subunit beta</fullName>
        <shortName evidence="5">ACCase subunit beta</shortName>
        <shortName evidence="5">Acetyl-CoA carboxylase carboxyltransferase subunit beta</shortName>
        <ecNumber evidence="5">2.1.3.15</ecNumber>
    </recommendedName>
</protein>
<keyword evidence="5" id="KW-0547">Nucleotide-binding</keyword>
<dbReference type="OrthoDB" id="9772975at2"/>
<keyword evidence="5" id="KW-0862">Zinc</keyword>